<evidence type="ECO:0000313" key="2">
    <source>
        <dbReference type="Proteomes" id="UP001062846"/>
    </source>
</evidence>
<gene>
    <name evidence="1" type="ORF">RHMOL_Rhmol02G0032300</name>
</gene>
<protein>
    <submittedName>
        <fullName evidence="1">Uncharacterized protein</fullName>
    </submittedName>
</protein>
<comment type="caution">
    <text evidence="1">The sequence shown here is derived from an EMBL/GenBank/DDBJ whole genome shotgun (WGS) entry which is preliminary data.</text>
</comment>
<evidence type="ECO:0000313" key="1">
    <source>
        <dbReference type="EMBL" id="KAI8566328.1"/>
    </source>
</evidence>
<dbReference type="EMBL" id="CM046389">
    <property type="protein sequence ID" value="KAI8566328.1"/>
    <property type="molecule type" value="Genomic_DNA"/>
</dbReference>
<sequence length="89" mass="9795">MPRAPASNPRFVNFSRLGEKDKKCTTLVVLREVTITQLIGCLNTTDASASKERREPSGWVYVSRWLEGVGRILRQSPTGNGKVAKPVPA</sequence>
<organism evidence="1 2">
    <name type="scientific">Rhododendron molle</name>
    <name type="common">Chinese azalea</name>
    <name type="synonym">Azalea mollis</name>
    <dbReference type="NCBI Taxonomy" id="49168"/>
    <lineage>
        <taxon>Eukaryota</taxon>
        <taxon>Viridiplantae</taxon>
        <taxon>Streptophyta</taxon>
        <taxon>Embryophyta</taxon>
        <taxon>Tracheophyta</taxon>
        <taxon>Spermatophyta</taxon>
        <taxon>Magnoliopsida</taxon>
        <taxon>eudicotyledons</taxon>
        <taxon>Gunneridae</taxon>
        <taxon>Pentapetalae</taxon>
        <taxon>asterids</taxon>
        <taxon>Ericales</taxon>
        <taxon>Ericaceae</taxon>
        <taxon>Ericoideae</taxon>
        <taxon>Rhodoreae</taxon>
        <taxon>Rhododendron</taxon>
    </lineage>
</organism>
<proteinExistence type="predicted"/>
<reference evidence="1" key="1">
    <citation type="submission" date="2022-02" db="EMBL/GenBank/DDBJ databases">
        <title>Plant Genome Project.</title>
        <authorList>
            <person name="Zhang R.-G."/>
        </authorList>
    </citation>
    <scope>NUCLEOTIDE SEQUENCE</scope>
    <source>
        <strain evidence="1">AT1</strain>
    </source>
</reference>
<accession>A0ACC0PKT6</accession>
<name>A0ACC0PKT6_RHOML</name>
<keyword evidence="2" id="KW-1185">Reference proteome</keyword>
<dbReference type="Proteomes" id="UP001062846">
    <property type="component" value="Chromosome 2"/>
</dbReference>